<keyword evidence="1" id="KW-1133">Transmembrane helix</keyword>
<feature type="transmembrane region" description="Helical" evidence="1">
    <location>
        <begin position="53"/>
        <end position="76"/>
    </location>
</feature>
<sequence>MQFTLENVYLYVAIPASLILVIQTLMTIFGLSGEVDADFDADGDVDITGASHITIFSVRNIVAFFTFFGWSGLWLLSKNMSIILTLLFSIVIGLIFVMISMGMFLLISKMQRNGTLNFDNALGQVGEVYIPIPPNRQGVGKVMIAVQGSLKELEAITDESSVIKTGIKIKVVAIFGTNQLLVETYSPTIKNKGEKNVH</sequence>
<accession>A0ABR9ZU23</accession>
<dbReference type="RefSeq" id="WP_194702222.1">
    <property type="nucleotide sequence ID" value="NZ_JADKNH010000007.1"/>
</dbReference>
<evidence type="ECO:0000256" key="1">
    <source>
        <dbReference type="SAM" id="Phobius"/>
    </source>
</evidence>
<comment type="caution">
    <text evidence="2">The sequence shown here is derived from an EMBL/GenBank/DDBJ whole genome shotgun (WGS) entry which is preliminary data.</text>
</comment>
<evidence type="ECO:0000313" key="2">
    <source>
        <dbReference type="EMBL" id="MBF4693986.1"/>
    </source>
</evidence>
<dbReference type="Proteomes" id="UP000614200">
    <property type="component" value="Unassembled WGS sequence"/>
</dbReference>
<dbReference type="EMBL" id="JADKNH010000007">
    <property type="protein sequence ID" value="MBF4693986.1"/>
    <property type="molecule type" value="Genomic_DNA"/>
</dbReference>
<keyword evidence="1" id="KW-0472">Membrane</keyword>
<keyword evidence="3" id="KW-1185">Reference proteome</keyword>
<reference evidence="2 3" key="1">
    <citation type="submission" date="2020-11" db="EMBL/GenBank/DDBJ databases">
        <title>Fusibacter basophilias sp. nov.</title>
        <authorList>
            <person name="Qiu D."/>
        </authorList>
    </citation>
    <scope>NUCLEOTIDE SEQUENCE [LARGE SCALE GENOMIC DNA]</scope>
    <source>
        <strain evidence="2 3">Q10-2</strain>
    </source>
</reference>
<dbReference type="InterPro" id="IPR012340">
    <property type="entry name" value="NA-bd_OB-fold"/>
</dbReference>
<proteinExistence type="predicted"/>
<organism evidence="2 3">
    <name type="scientific">Fusibacter ferrireducens</name>
    <dbReference type="NCBI Taxonomy" id="2785058"/>
    <lineage>
        <taxon>Bacteria</taxon>
        <taxon>Bacillati</taxon>
        <taxon>Bacillota</taxon>
        <taxon>Clostridia</taxon>
        <taxon>Eubacteriales</taxon>
        <taxon>Eubacteriales Family XII. Incertae Sedis</taxon>
        <taxon>Fusibacter</taxon>
    </lineage>
</organism>
<keyword evidence="1" id="KW-0812">Transmembrane</keyword>
<protein>
    <recommendedName>
        <fullName evidence="4">NfeD-like C-terminal domain-containing protein</fullName>
    </recommendedName>
</protein>
<gene>
    <name evidence="2" type="ORF">ISU02_12775</name>
</gene>
<feature type="transmembrane region" description="Helical" evidence="1">
    <location>
        <begin position="82"/>
        <end position="107"/>
    </location>
</feature>
<evidence type="ECO:0008006" key="4">
    <source>
        <dbReference type="Google" id="ProtNLM"/>
    </source>
</evidence>
<evidence type="ECO:0000313" key="3">
    <source>
        <dbReference type="Proteomes" id="UP000614200"/>
    </source>
</evidence>
<dbReference type="Gene3D" id="2.40.50.140">
    <property type="entry name" value="Nucleic acid-binding proteins"/>
    <property type="match status" value="1"/>
</dbReference>
<name>A0ABR9ZU23_9FIRM</name>
<feature type="transmembrane region" description="Helical" evidence="1">
    <location>
        <begin position="12"/>
        <end position="32"/>
    </location>
</feature>